<gene>
    <name evidence="3" type="ORF">VOLCADRAFT_89813</name>
</gene>
<protein>
    <submittedName>
        <fullName evidence="3">Uncharacterized protein</fullName>
    </submittedName>
</protein>
<proteinExistence type="predicted"/>
<feature type="region of interest" description="Disordered" evidence="2">
    <location>
        <begin position="1"/>
        <end position="47"/>
    </location>
</feature>
<feature type="compositionally biased region" description="Polar residues" evidence="2">
    <location>
        <begin position="12"/>
        <end position="33"/>
    </location>
</feature>
<dbReference type="KEGG" id="vcn:VOLCADRAFT_89813"/>
<evidence type="ECO:0000313" key="4">
    <source>
        <dbReference type="Proteomes" id="UP000001058"/>
    </source>
</evidence>
<feature type="region of interest" description="Disordered" evidence="2">
    <location>
        <begin position="560"/>
        <end position="580"/>
    </location>
</feature>
<keyword evidence="1" id="KW-0175">Coiled coil</keyword>
<feature type="compositionally biased region" description="Low complexity" evidence="2">
    <location>
        <begin position="446"/>
        <end position="458"/>
    </location>
</feature>
<dbReference type="RefSeq" id="XP_002949392.1">
    <property type="nucleotide sequence ID" value="XM_002949346.1"/>
</dbReference>
<feature type="compositionally biased region" description="Gly residues" evidence="2">
    <location>
        <begin position="338"/>
        <end position="349"/>
    </location>
</feature>
<name>D8TSQ2_VOLCA</name>
<sequence length="741" mass="75401">MAQEDAGRPLHSSGTDGRQSSALASRSTQSHASPSRERRATNSTYKVGDGTEFPRYFLQIGQDIKRTRGYDMIQELQLMVCNKETGIKGNAARARVMVLLREVQPPFGCTRLGCMCGRQALFIKVRNGRGVKLARQRSDIDKPPTKCIQGVLVGLENKVDAQTYDLGVFNVERSELRKELRDQKAKEFQPLHTIDFRSTEVKDLPHKLRALFEDNQILREQVRQLQYSLRSAEARLEVSERRAAALETENLQLGIALRDAGSSVDIAHDMRQMREAARAAEARAMQLDMQLMSVTEQLESERRLAMQKARHAAARQAMLESRLAQALSTTTPPMSGRFVGGGGGSGGGTARKSSARSGIVYDPMFTDDGGSFSGRGGGGGVEPSGGSVYAASSLLDGGTGGGGGIAAAAAAAAAAALDARSSVHSRVHSTASAGAGRSSAGRERSVSPPRSPSGRSISHNPGSVIPTLYPLFNAKQRPIHAFSGESGSWLNGTTPGSGIVGAAAGSSGSGATGGGAAGTISGSGLPPPAGLVRNSSLTDRPMARPSSGGVAHGSTGTAIELLQDGRPPSSTSTSTSSPGELVRAINSSAVLTSRTLLPSVSGASSGRPGGSVAGGGGGAAAPGILGLRVGSLVGGGGASGIAALRRSTGSEDLSLGLAPAGAAAAAATGGEATGQDLVGRPGGSNPVEVEEPGRVGAGAAAAVEAVEAEGGAGGSRQLVAVVVAVVVVVVVEPPPFLGAFS</sequence>
<feature type="region of interest" description="Disordered" evidence="2">
    <location>
        <begin position="427"/>
        <end position="462"/>
    </location>
</feature>
<organism evidence="4">
    <name type="scientific">Volvox carteri f. nagariensis</name>
    <dbReference type="NCBI Taxonomy" id="3068"/>
    <lineage>
        <taxon>Eukaryota</taxon>
        <taxon>Viridiplantae</taxon>
        <taxon>Chlorophyta</taxon>
        <taxon>core chlorophytes</taxon>
        <taxon>Chlorophyceae</taxon>
        <taxon>CS clade</taxon>
        <taxon>Chlamydomonadales</taxon>
        <taxon>Volvocaceae</taxon>
        <taxon>Volvox</taxon>
    </lineage>
</organism>
<feature type="coiled-coil region" evidence="1">
    <location>
        <begin position="215"/>
        <end position="290"/>
    </location>
</feature>
<evidence type="ECO:0000256" key="2">
    <source>
        <dbReference type="SAM" id="MobiDB-lite"/>
    </source>
</evidence>
<keyword evidence="4" id="KW-1185">Reference proteome</keyword>
<evidence type="ECO:0000313" key="3">
    <source>
        <dbReference type="EMBL" id="EFJ49411.1"/>
    </source>
</evidence>
<dbReference type="GeneID" id="9618679"/>
<dbReference type="AlphaFoldDB" id="D8TSQ2"/>
<evidence type="ECO:0000256" key="1">
    <source>
        <dbReference type="SAM" id="Coils"/>
    </source>
</evidence>
<dbReference type="OrthoDB" id="546582at2759"/>
<dbReference type="InParanoid" id="D8TSQ2"/>
<reference evidence="3 4" key="1">
    <citation type="journal article" date="2010" name="Science">
        <title>Genomic analysis of organismal complexity in the multicellular green alga Volvox carteri.</title>
        <authorList>
            <person name="Prochnik S.E."/>
            <person name="Umen J."/>
            <person name="Nedelcu A.M."/>
            <person name="Hallmann A."/>
            <person name="Miller S.M."/>
            <person name="Nishii I."/>
            <person name="Ferris P."/>
            <person name="Kuo A."/>
            <person name="Mitros T."/>
            <person name="Fritz-Laylin L.K."/>
            <person name="Hellsten U."/>
            <person name="Chapman J."/>
            <person name="Simakov O."/>
            <person name="Rensing S.A."/>
            <person name="Terry A."/>
            <person name="Pangilinan J."/>
            <person name="Kapitonov V."/>
            <person name="Jurka J."/>
            <person name="Salamov A."/>
            <person name="Shapiro H."/>
            <person name="Schmutz J."/>
            <person name="Grimwood J."/>
            <person name="Lindquist E."/>
            <person name="Lucas S."/>
            <person name="Grigoriev I.V."/>
            <person name="Schmitt R."/>
            <person name="Kirk D."/>
            <person name="Rokhsar D.S."/>
        </authorList>
    </citation>
    <scope>NUCLEOTIDE SEQUENCE [LARGE SCALE GENOMIC DNA]</scope>
    <source>
        <strain evidence="4">f. Nagariensis / Eve</strain>
    </source>
</reference>
<dbReference type="Proteomes" id="UP000001058">
    <property type="component" value="Unassembled WGS sequence"/>
</dbReference>
<feature type="region of interest" description="Disordered" evidence="2">
    <location>
        <begin position="330"/>
        <end position="354"/>
    </location>
</feature>
<dbReference type="STRING" id="3068.D8TSQ2"/>
<accession>D8TSQ2</accession>
<feature type="compositionally biased region" description="Low complexity" evidence="2">
    <location>
        <begin position="567"/>
        <end position="578"/>
    </location>
</feature>
<dbReference type="EMBL" id="GL378335">
    <property type="protein sequence ID" value="EFJ49411.1"/>
    <property type="molecule type" value="Genomic_DNA"/>
</dbReference>